<feature type="domain" description="Peptidase C1A papain C-terminal" evidence="2">
    <location>
        <begin position="3"/>
        <end position="65"/>
    </location>
</feature>
<dbReference type="Pfam" id="PF00112">
    <property type="entry name" value="Peptidase_C1"/>
    <property type="match status" value="1"/>
</dbReference>
<evidence type="ECO:0000313" key="3">
    <source>
        <dbReference type="EMBL" id="KAG7328569.1"/>
    </source>
</evidence>
<comment type="caution">
    <text evidence="3">The sequence shown here is derived from an EMBL/GenBank/DDBJ whole genome shotgun (WGS) entry which is preliminary data.</text>
</comment>
<gene>
    <name evidence="3" type="ORF">KOW79_008513</name>
</gene>
<keyword evidence="4" id="KW-1185">Reference proteome</keyword>
<accession>A0A9D3NTZ9</accession>
<proteinExistence type="inferred from homology"/>
<dbReference type="AlphaFoldDB" id="A0A9D3NTZ9"/>
<dbReference type="SUPFAM" id="SSF54001">
    <property type="entry name" value="Cysteine proteinases"/>
    <property type="match status" value="1"/>
</dbReference>
<dbReference type="InterPro" id="IPR038765">
    <property type="entry name" value="Papain-like_cys_pep_sf"/>
</dbReference>
<dbReference type="Proteomes" id="UP000824219">
    <property type="component" value="Linkage Group LG09"/>
</dbReference>
<evidence type="ECO:0000313" key="4">
    <source>
        <dbReference type="Proteomes" id="UP000824219"/>
    </source>
</evidence>
<protein>
    <recommendedName>
        <fullName evidence="2">Peptidase C1A papain C-terminal domain-containing protein</fullName>
    </recommendedName>
</protein>
<sequence>MGSLSEQQLVDCSWKYGNFGCGGGLMNMAFEYIRGNNGIDTEESYPYEARAATVLLPDHGHDTQCLLSKMTADNDIGAFLHMFKCTTDREGWQKCDWADLQALSGEAQLVYRLLCAEEA</sequence>
<dbReference type="PANTHER" id="PTHR12411">
    <property type="entry name" value="CYSTEINE PROTEASE FAMILY C1-RELATED"/>
    <property type="match status" value="1"/>
</dbReference>
<dbReference type="InterPro" id="IPR000668">
    <property type="entry name" value="Peptidase_C1A_C"/>
</dbReference>
<comment type="similarity">
    <text evidence="1">Belongs to the peptidase C1 family.</text>
</comment>
<organism evidence="3 4">
    <name type="scientific">Hemibagrus wyckioides</name>
    <dbReference type="NCBI Taxonomy" id="337641"/>
    <lineage>
        <taxon>Eukaryota</taxon>
        <taxon>Metazoa</taxon>
        <taxon>Chordata</taxon>
        <taxon>Craniata</taxon>
        <taxon>Vertebrata</taxon>
        <taxon>Euteleostomi</taxon>
        <taxon>Actinopterygii</taxon>
        <taxon>Neopterygii</taxon>
        <taxon>Teleostei</taxon>
        <taxon>Ostariophysi</taxon>
        <taxon>Siluriformes</taxon>
        <taxon>Bagridae</taxon>
        <taxon>Hemibagrus</taxon>
    </lineage>
</organism>
<dbReference type="GO" id="GO:0008234">
    <property type="term" value="F:cysteine-type peptidase activity"/>
    <property type="evidence" value="ECO:0007669"/>
    <property type="project" value="InterPro"/>
</dbReference>
<evidence type="ECO:0000259" key="2">
    <source>
        <dbReference type="Pfam" id="PF00112"/>
    </source>
</evidence>
<evidence type="ECO:0000256" key="1">
    <source>
        <dbReference type="ARBA" id="ARBA00008455"/>
    </source>
</evidence>
<dbReference type="OrthoDB" id="8960862at2759"/>
<dbReference type="GO" id="GO:0006508">
    <property type="term" value="P:proteolysis"/>
    <property type="evidence" value="ECO:0007669"/>
    <property type="project" value="InterPro"/>
</dbReference>
<dbReference type="InterPro" id="IPR013128">
    <property type="entry name" value="Peptidase_C1A"/>
</dbReference>
<dbReference type="EMBL" id="JAHKSW010000009">
    <property type="protein sequence ID" value="KAG7328569.1"/>
    <property type="molecule type" value="Genomic_DNA"/>
</dbReference>
<reference evidence="3 4" key="1">
    <citation type="submission" date="2021-06" db="EMBL/GenBank/DDBJ databases">
        <title>Chromosome-level genome assembly of the red-tail catfish (Hemibagrus wyckioides).</title>
        <authorList>
            <person name="Shao F."/>
        </authorList>
    </citation>
    <scope>NUCLEOTIDE SEQUENCE [LARGE SCALE GENOMIC DNA]</scope>
    <source>
        <strain evidence="3">EC202008001</strain>
        <tissue evidence="3">Blood</tissue>
    </source>
</reference>
<dbReference type="Gene3D" id="3.90.70.10">
    <property type="entry name" value="Cysteine proteinases"/>
    <property type="match status" value="1"/>
</dbReference>
<name>A0A9D3NTZ9_9TELE</name>